<evidence type="ECO:0000313" key="3">
    <source>
        <dbReference type="EMBL" id="KAJ1642198.1"/>
    </source>
</evidence>
<dbReference type="EMBL" id="JANBOH010000452">
    <property type="protein sequence ID" value="KAJ1642198.1"/>
    <property type="molecule type" value="Genomic_DNA"/>
</dbReference>
<feature type="chain" id="PRO_5040822747" evidence="2">
    <location>
        <begin position="20"/>
        <end position="214"/>
    </location>
</feature>
<gene>
    <name evidence="3" type="ORF">LPJ64_005935</name>
</gene>
<keyword evidence="1" id="KW-1133">Transmembrane helix</keyword>
<feature type="transmembrane region" description="Helical" evidence="1">
    <location>
        <begin position="168"/>
        <end position="190"/>
    </location>
</feature>
<sequence>MRRFILFLVGLVLVLQVLASLVETAVYAGEKIFLDKYDLAYTKGWQYYFKWVIKPLSAAIAFSLLLPTLCSCCRGPDRSKGRGHVYPSILGFLSLVMTALWAVIVGYQVRNTDNTTANSIIHNTLANNMFVYPLGEGFSLKNNCNASPFTMIDNGSTACKLLKAESGLSIGCLGLWGLTFIFSTLLCCIVRRAHQKHVSDEVYALSPQSAHHQK</sequence>
<evidence type="ECO:0000256" key="2">
    <source>
        <dbReference type="SAM" id="SignalP"/>
    </source>
</evidence>
<feature type="transmembrane region" description="Helical" evidence="1">
    <location>
        <begin position="85"/>
        <end position="109"/>
    </location>
</feature>
<evidence type="ECO:0000313" key="4">
    <source>
        <dbReference type="Proteomes" id="UP001145021"/>
    </source>
</evidence>
<reference evidence="3" key="1">
    <citation type="submission" date="2022-07" db="EMBL/GenBank/DDBJ databases">
        <title>Phylogenomic reconstructions and comparative analyses of Kickxellomycotina fungi.</title>
        <authorList>
            <person name="Reynolds N.K."/>
            <person name="Stajich J.E."/>
            <person name="Barry K."/>
            <person name="Grigoriev I.V."/>
            <person name="Crous P."/>
            <person name="Smith M.E."/>
        </authorList>
    </citation>
    <scope>NUCLEOTIDE SEQUENCE</scope>
    <source>
        <strain evidence="3">NBRC 105413</strain>
    </source>
</reference>
<comment type="caution">
    <text evidence="3">The sequence shown here is derived from an EMBL/GenBank/DDBJ whole genome shotgun (WGS) entry which is preliminary data.</text>
</comment>
<proteinExistence type="predicted"/>
<dbReference type="AlphaFoldDB" id="A0A9W8CH67"/>
<protein>
    <submittedName>
        <fullName evidence="3">Uncharacterized protein</fullName>
    </submittedName>
</protein>
<keyword evidence="1" id="KW-0812">Transmembrane</keyword>
<feature type="signal peptide" evidence="2">
    <location>
        <begin position="1"/>
        <end position="19"/>
    </location>
</feature>
<keyword evidence="1" id="KW-0472">Membrane</keyword>
<keyword evidence="4" id="KW-1185">Reference proteome</keyword>
<feature type="transmembrane region" description="Helical" evidence="1">
    <location>
        <begin position="48"/>
        <end position="73"/>
    </location>
</feature>
<keyword evidence="2" id="KW-0732">Signal</keyword>
<evidence type="ECO:0000256" key="1">
    <source>
        <dbReference type="SAM" id="Phobius"/>
    </source>
</evidence>
<organism evidence="3 4">
    <name type="scientific">Coemansia asiatica</name>
    <dbReference type="NCBI Taxonomy" id="1052880"/>
    <lineage>
        <taxon>Eukaryota</taxon>
        <taxon>Fungi</taxon>
        <taxon>Fungi incertae sedis</taxon>
        <taxon>Zoopagomycota</taxon>
        <taxon>Kickxellomycotina</taxon>
        <taxon>Kickxellomycetes</taxon>
        <taxon>Kickxellales</taxon>
        <taxon>Kickxellaceae</taxon>
        <taxon>Coemansia</taxon>
    </lineage>
</organism>
<name>A0A9W8CH67_9FUNG</name>
<dbReference type="Proteomes" id="UP001145021">
    <property type="component" value="Unassembled WGS sequence"/>
</dbReference>
<accession>A0A9W8CH67</accession>